<evidence type="ECO:0000313" key="1">
    <source>
        <dbReference type="EMBL" id="GBG90183.1"/>
    </source>
</evidence>
<evidence type="ECO:0000313" key="2">
    <source>
        <dbReference type="Proteomes" id="UP000265515"/>
    </source>
</evidence>
<organism evidence="1 2">
    <name type="scientific">Chara braunii</name>
    <name type="common">Braun's stonewort</name>
    <dbReference type="NCBI Taxonomy" id="69332"/>
    <lineage>
        <taxon>Eukaryota</taxon>
        <taxon>Viridiplantae</taxon>
        <taxon>Streptophyta</taxon>
        <taxon>Charophyceae</taxon>
        <taxon>Charales</taxon>
        <taxon>Characeae</taxon>
        <taxon>Chara</taxon>
    </lineage>
</organism>
<protein>
    <submittedName>
        <fullName evidence="1">Uncharacterized protein</fullName>
    </submittedName>
</protein>
<accession>A0A388M6S3</accession>
<reference evidence="1 2" key="1">
    <citation type="journal article" date="2018" name="Cell">
        <title>The Chara Genome: Secondary Complexity and Implications for Plant Terrestrialization.</title>
        <authorList>
            <person name="Nishiyama T."/>
            <person name="Sakayama H."/>
            <person name="Vries J.D."/>
            <person name="Buschmann H."/>
            <person name="Saint-Marcoux D."/>
            <person name="Ullrich K.K."/>
            <person name="Haas F.B."/>
            <person name="Vanderstraeten L."/>
            <person name="Becker D."/>
            <person name="Lang D."/>
            <person name="Vosolsobe S."/>
            <person name="Rombauts S."/>
            <person name="Wilhelmsson P.K.I."/>
            <person name="Janitza P."/>
            <person name="Kern R."/>
            <person name="Heyl A."/>
            <person name="Rumpler F."/>
            <person name="Villalobos L.I.A.C."/>
            <person name="Clay J.M."/>
            <person name="Skokan R."/>
            <person name="Toyoda A."/>
            <person name="Suzuki Y."/>
            <person name="Kagoshima H."/>
            <person name="Schijlen E."/>
            <person name="Tajeshwar N."/>
            <person name="Catarino B."/>
            <person name="Hetherington A.J."/>
            <person name="Saltykova A."/>
            <person name="Bonnot C."/>
            <person name="Breuninger H."/>
            <person name="Symeonidi A."/>
            <person name="Radhakrishnan G.V."/>
            <person name="Van Nieuwerburgh F."/>
            <person name="Deforce D."/>
            <person name="Chang C."/>
            <person name="Karol K.G."/>
            <person name="Hedrich R."/>
            <person name="Ulvskov P."/>
            <person name="Glockner G."/>
            <person name="Delwiche C.F."/>
            <person name="Petrasek J."/>
            <person name="Van de Peer Y."/>
            <person name="Friml J."/>
            <person name="Beilby M."/>
            <person name="Dolan L."/>
            <person name="Kohara Y."/>
            <person name="Sugano S."/>
            <person name="Fujiyama A."/>
            <person name="Delaux P.-M."/>
            <person name="Quint M."/>
            <person name="TheiBen G."/>
            <person name="Hagemann M."/>
            <person name="Harholt J."/>
            <person name="Dunand C."/>
            <person name="Zachgo S."/>
            <person name="Langdale J."/>
            <person name="Maumus F."/>
            <person name="Straeten D.V.D."/>
            <person name="Gould S.B."/>
            <person name="Rensing S.A."/>
        </authorList>
    </citation>
    <scope>NUCLEOTIDE SEQUENCE [LARGE SCALE GENOMIC DNA]</scope>
    <source>
        <strain evidence="1 2">S276</strain>
    </source>
</reference>
<dbReference type="EMBL" id="BFEA01000792">
    <property type="protein sequence ID" value="GBG90183.1"/>
    <property type="molecule type" value="Genomic_DNA"/>
</dbReference>
<gene>
    <name evidence="1" type="ORF">CBR_g50277</name>
</gene>
<keyword evidence="2" id="KW-1185">Reference proteome</keyword>
<name>A0A388M6S3_CHABU</name>
<sequence length="71" mass="7394">MRSLQHTMATSQSRNFKVELCGNSSHSARTVAVPIIAGATLISAGHGTLTADASGIASADPTCWYYSHTSV</sequence>
<dbReference type="Proteomes" id="UP000265515">
    <property type="component" value="Unassembled WGS sequence"/>
</dbReference>
<dbReference type="Gramene" id="GBG90183">
    <property type="protein sequence ID" value="GBG90183"/>
    <property type="gene ID" value="CBR_g50277"/>
</dbReference>
<dbReference type="AlphaFoldDB" id="A0A388M6S3"/>
<comment type="caution">
    <text evidence="1">The sequence shown here is derived from an EMBL/GenBank/DDBJ whole genome shotgun (WGS) entry which is preliminary data.</text>
</comment>
<proteinExistence type="predicted"/>